<name>A0ABQ9MAM4_HEVBR</name>
<accession>A0ABQ9MAM4</accession>
<sequence length="200" mass="22646">MERLGFGNMYVHIATFLLFCMASFWIFNLAAINIDNETVREALVLTGVILCAFVLLYGGFWRIQIRKRFNSPTYTFCFGKPAVTDCTLWLCCWWCSLAQEVRTGNSYDIVEDKFYRKDMDSNNHLQPSPHEDVSSTSSPLGNNHSSSKTLIANSPSPSRVSNVYYNPDRQISTVKEESSTEAKDKTMTPPSLSLIEREAA</sequence>
<feature type="region of interest" description="Disordered" evidence="1">
    <location>
        <begin position="121"/>
        <end position="200"/>
    </location>
</feature>
<dbReference type="PANTHER" id="PTHR31045">
    <property type="entry name" value="PLAC8 FAMILY PROTEIN-RELATED"/>
    <property type="match status" value="1"/>
</dbReference>
<organism evidence="3 4">
    <name type="scientific">Hevea brasiliensis</name>
    <name type="common">Para rubber tree</name>
    <name type="synonym">Siphonia brasiliensis</name>
    <dbReference type="NCBI Taxonomy" id="3981"/>
    <lineage>
        <taxon>Eukaryota</taxon>
        <taxon>Viridiplantae</taxon>
        <taxon>Streptophyta</taxon>
        <taxon>Embryophyta</taxon>
        <taxon>Tracheophyta</taxon>
        <taxon>Spermatophyta</taxon>
        <taxon>Magnoliopsida</taxon>
        <taxon>eudicotyledons</taxon>
        <taxon>Gunneridae</taxon>
        <taxon>Pentapetalae</taxon>
        <taxon>rosids</taxon>
        <taxon>fabids</taxon>
        <taxon>Malpighiales</taxon>
        <taxon>Euphorbiaceae</taxon>
        <taxon>Crotonoideae</taxon>
        <taxon>Micrandreae</taxon>
        <taxon>Hevea</taxon>
    </lineage>
</organism>
<feature type="transmembrane region" description="Helical" evidence="2">
    <location>
        <begin position="9"/>
        <end position="30"/>
    </location>
</feature>
<evidence type="ECO:0000313" key="4">
    <source>
        <dbReference type="Proteomes" id="UP001174677"/>
    </source>
</evidence>
<dbReference type="Proteomes" id="UP001174677">
    <property type="component" value="Chromosome 8"/>
</dbReference>
<proteinExistence type="predicted"/>
<dbReference type="Pfam" id="PF04749">
    <property type="entry name" value="PLAC8"/>
    <property type="match status" value="1"/>
</dbReference>
<evidence type="ECO:0000256" key="2">
    <source>
        <dbReference type="SAM" id="Phobius"/>
    </source>
</evidence>
<dbReference type="PANTHER" id="PTHR31045:SF30">
    <property type="entry name" value="PLAC8 FAMILY PROTEIN"/>
    <property type="match status" value="1"/>
</dbReference>
<dbReference type="EMBL" id="JARPOI010000008">
    <property type="protein sequence ID" value="KAJ9175958.1"/>
    <property type="molecule type" value="Genomic_DNA"/>
</dbReference>
<keyword evidence="2" id="KW-0472">Membrane</keyword>
<keyword evidence="2" id="KW-0812">Transmembrane</keyword>
<reference evidence="3 4" key="1">
    <citation type="journal article" date="2023" name="Plant Biotechnol. J.">
        <title>Chromosome-level wild Hevea brasiliensis genome provides new tools for genomic-assisted breeding and valuable loci to elevate rubber yield.</title>
        <authorList>
            <person name="Cheng H."/>
            <person name="Song X."/>
            <person name="Hu Y."/>
            <person name="Wu T."/>
            <person name="Yang Q."/>
            <person name="An Z."/>
            <person name="Feng S."/>
            <person name="Deng Z."/>
            <person name="Wu W."/>
            <person name="Zeng X."/>
            <person name="Tu M."/>
            <person name="Wang X."/>
            <person name="Huang H."/>
        </authorList>
    </citation>
    <scope>NUCLEOTIDE SEQUENCE [LARGE SCALE GENOMIC DNA]</scope>
    <source>
        <strain evidence="3">MT/VB/25A 57/8</strain>
    </source>
</reference>
<gene>
    <name evidence="3" type="ORF">P3X46_014457</name>
</gene>
<dbReference type="NCBIfam" id="TIGR01571">
    <property type="entry name" value="A_thal_Cys_rich"/>
    <property type="match status" value="1"/>
</dbReference>
<comment type="caution">
    <text evidence="3">The sequence shown here is derived from an EMBL/GenBank/DDBJ whole genome shotgun (WGS) entry which is preliminary data.</text>
</comment>
<protein>
    <submittedName>
        <fullName evidence="3">Uncharacterized protein</fullName>
    </submittedName>
</protein>
<feature type="transmembrane region" description="Helical" evidence="2">
    <location>
        <begin position="42"/>
        <end position="61"/>
    </location>
</feature>
<feature type="compositionally biased region" description="Polar residues" evidence="1">
    <location>
        <begin position="134"/>
        <end position="173"/>
    </location>
</feature>
<keyword evidence="4" id="KW-1185">Reference proteome</keyword>
<keyword evidence="2" id="KW-1133">Transmembrane helix</keyword>
<dbReference type="InterPro" id="IPR006461">
    <property type="entry name" value="PLAC_motif_containing"/>
</dbReference>
<feature type="compositionally biased region" description="Basic and acidic residues" evidence="1">
    <location>
        <begin position="174"/>
        <end position="186"/>
    </location>
</feature>
<evidence type="ECO:0000313" key="3">
    <source>
        <dbReference type="EMBL" id="KAJ9175958.1"/>
    </source>
</evidence>
<evidence type="ECO:0000256" key="1">
    <source>
        <dbReference type="SAM" id="MobiDB-lite"/>
    </source>
</evidence>